<name>A0A1M6LER8_9CLOT</name>
<protein>
    <submittedName>
        <fullName evidence="2">Uncharacterized protein</fullName>
    </submittedName>
</protein>
<evidence type="ECO:0000313" key="3">
    <source>
        <dbReference type="Proteomes" id="UP000183952"/>
    </source>
</evidence>
<gene>
    <name evidence="2" type="ORF">SAMN02745248_00734</name>
</gene>
<dbReference type="AlphaFoldDB" id="A0A1M6LER8"/>
<dbReference type="EMBL" id="FRAD01000005">
    <property type="protein sequence ID" value="SHJ69721.1"/>
    <property type="molecule type" value="Genomic_DNA"/>
</dbReference>
<evidence type="ECO:0000256" key="1">
    <source>
        <dbReference type="SAM" id="Coils"/>
    </source>
</evidence>
<evidence type="ECO:0000313" key="2">
    <source>
        <dbReference type="EMBL" id="SHJ69721.1"/>
    </source>
</evidence>
<feature type="coiled-coil region" evidence="1">
    <location>
        <begin position="12"/>
        <end position="39"/>
    </location>
</feature>
<dbReference type="RefSeq" id="WP_072902466.1">
    <property type="nucleotide sequence ID" value="NZ_FRAD01000005.1"/>
</dbReference>
<keyword evidence="1" id="KW-0175">Coiled coil</keyword>
<dbReference type="STRING" id="1121331.SAMN02745248_00734"/>
<dbReference type="OrthoDB" id="1930945at2"/>
<keyword evidence="3" id="KW-1185">Reference proteome</keyword>
<accession>A0A1M6LER8</accession>
<organism evidence="2 3">
    <name type="scientific">Hathewaya proteolytica DSM 3090</name>
    <dbReference type="NCBI Taxonomy" id="1121331"/>
    <lineage>
        <taxon>Bacteria</taxon>
        <taxon>Bacillati</taxon>
        <taxon>Bacillota</taxon>
        <taxon>Clostridia</taxon>
        <taxon>Eubacteriales</taxon>
        <taxon>Clostridiaceae</taxon>
        <taxon>Hathewaya</taxon>
    </lineage>
</organism>
<sequence length="115" mass="13597">MEFETSRVLIEKQALEIVIKNLEKIKKTSEKEINYLATEALEALKKNDCTSGECSFEGETLIEQIKYKMRTTKDKDLNLKLYILYRKLEDGKIPEVEALKLYELYLETEYTDQYI</sequence>
<dbReference type="Proteomes" id="UP000183952">
    <property type="component" value="Unassembled WGS sequence"/>
</dbReference>
<proteinExistence type="predicted"/>
<reference evidence="2 3" key="1">
    <citation type="submission" date="2016-11" db="EMBL/GenBank/DDBJ databases">
        <authorList>
            <person name="Jaros S."/>
            <person name="Januszkiewicz K."/>
            <person name="Wedrychowicz H."/>
        </authorList>
    </citation>
    <scope>NUCLEOTIDE SEQUENCE [LARGE SCALE GENOMIC DNA]</scope>
    <source>
        <strain evidence="2 3">DSM 3090</strain>
    </source>
</reference>